<comment type="caution">
    <text evidence="1">The sequence shown here is derived from an EMBL/GenBank/DDBJ whole genome shotgun (WGS) entry which is preliminary data.</text>
</comment>
<dbReference type="AlphaFoldDB" id="A0A8X6T1T1"/>
<evidence type="ECO:0000313" key="2">
    <source>
        <dbReference type="EMBL" id="GFU44543.1"/>
    </source>
</evidence>
<proteinExistence type="predicted"/>
<gene>
    <name evidence="1" type="ORF">NPIL_124191</name>
    <name evidence="2" type="ORF">NPIL_326911</name>
</gene>
<reference evidence="1" key="1">
    <citation type="submission" date="2020-08" db="EMBL/GenBank/DDBJ databases">
        <title>Multicomponent nature underlies the extraordinary mechanical properties of spider dragline silk.</title>
        <authorList>
            <person name="Kono N."/>
            <person name="Nakamura H."/>
            <person name="Mori M."/>
            <person name="Yoshida Y."/>
            <person name="Ohtoshi R."/>
            <person name="Malay A.D."/>
            <person name="Moran D.A.P."/>
            <person name="Tomita M."/>
            <person name="Numata K."/>
            <person name="Arakawa K."/>
        </authorList>
    </citation>
    <scope>NUCLEOTIDE SEQUENCE</scope>
</reference>
<evidence type="ECO:0000313" key="3">
    <source>
        <dbReference type="Proteomes" id="UP000887013"/>
    </source>
</evidence>
<keyword evidence="3" id="KW-1185">Reference proteome</keyword>
<protein>
    <submittedName>
        <fullName evidence="1">Uncharacterized protein</fullName>
    </submittedName>
</protein>
<dbReference type="EMBL" id="BMAW01085806">
    <property type="protein sequence ID" value="GFU44543.1"/>
    <property type="molecule type" value="Genomic_DNA"/>
</dbReference>
<dbReference type="Proteomes" id="UP000887013">
    <property type="component" value="Unassembled WGS sequence"/>
</dbReference>
<organism evidence="1 3">
    <name type="scientific">Nephila pilipes</name>
    <name type="common">Giant wood spider</name>
    <name type="synonym">Nephila maculata</name>
    <dbReference type="NCBI Taxonomy" id="299642"/>
    <lineage>
        <taxon>Eukaryota</taxon>
        <taxon>Metazoa</taxon>
        <taxon>Ecdysozoa</taxon>
        <taxon>Arthropoda</taxon>
        <taxon>Chelicerata</taxon>
        <taxon>Arachnida</taxon>
        <taxon>Araneae</taxon>
        <taxon>Araneomorphae</taxon>
        <taxon>Entelegynae</taxon>
        <taxon>Araneoidea</taxon>
        <taxon>Nephilidae</taxon>
        <taxon>Nephila</taxon>
    </lineage>
</organism>
<accession>A0A8X6T1T1</accession>
<evidence type="ECO:0000313" key="1">
    <source>
        <dbReference type="EMBL" id="GFS68190.1"/>
    </source>
</evidence>
<name>A0A8X6T1T1_NEPPI</name>
<dbReference type="EMBL" id="BMAW01000245">
    <property type="protein sequence ID" value="GFS68190.1"/>
    <property type="molecule type" value="Genomic_DNA"/>
</dbReference>
<sequence>MIPFILLPGRGFLLPQDIHTFSPSWAANRSIRESPLTNNQITLSTLSTSLNLPSKFTFHPEDPQPIRMQHLSIPSKLTNYILNQELIPKKENFQIPSKKLNRY</sequence>